<comment type="caution">
    <text evidence="1">The sequence shown here is derived from an EMBL/GenBank/DDBJ whole genome shotgun (WGS) entry which is preliminary data.</text>
</comment>
<evidence type="ECO:0000313" key="2">
    <source>
        <dbReference type="Proteomes" id="UP000596932"/>
    </source>
</evidence>
<dbReference type="PANTHER" id="PTHR11102">
    <property type="entry name" value="SEL-1-LIKE PROTEIN"/>
    <property type="match status" value="1"/>
</dbReference>
<keyword evidence="2" id="KW-1185">Reference proteome</keyword>
<evidence type="ECO:0000313" key="1">
    <source>
        <dbReference type="EMBL" id="MBG0837669.1"/>
    </source>
</evidence>
<dbReference type="AlphaFoldDB" id="A0A931GDH9"/>
<dbReference type="EMBL" id="JACFYX010000025">
    <property type="protein sequence ID" value="MBG0837669.1"/>
    <property type="molecule type" value="Genomic_DNA"/>
</dbReference>
<accession>A0A931GDH9</accession>
<dbReference type="Gene3D" id="1.25.40.10">
    <property type="entry name" value="Tetratricopeptide repeat domain"/>
    <property type="match status" value="1"/>
</dbReference>
<dbReference type="Pfam" id="PF08238">
    <property type="entry name" value="Sel1"/>
    <property type="match status" value="3"/>
</dbReference>
<proteinExistence type="predicted"/>
<dbReference type="InterPro" id="IPR050767">
    <property type="entry name" value="Sel1_AlgK"/>
</dbReference>
<dbReference type="InterPro" id="IPR006597">
    <property type="entry name" value="Sel1-like"/>
</dbReference>
<name>A0A931GDH9_9PSED</name>
<dbReference type="SMART" id="SM00671">
    <property type="entry name" value="SEL1"/>
    <property type="match status" value="3"/>
</dbReference>
<dbReference type="PANTHER" id="PTHR11102:SF160">
    <property type="entry name" value="ERAD-ASSOCIATED E3 UBIQUITIN-PROTEIN LIGASE COMPONENT HRD3"/>
    <property type="match status" value="1"/>
</dbReference>
<protein>
    <submittedName>
        <fullName evidence="1">Sel1 repeat family protein</fullName>
    </submittedName>
</protein>
<dbReference type="RefSeq" id="WP_196476657.1">
    <property type="nucleotide sequence ID" value="NZ_JACFYX020000019.1"/>
</dbReference>
<reference evidence="1" key="1">
    <citation type="submission" date="2020-07" db="EMBL/GenBank/DDBJ databases">
        <title>Pseudomonas chaetoceroseae sp. nov., a new member of the Pseudomonas oleovorans group isolated from a culture of Chaetoceros calcitrans.</title>
        <authorList>
            <person name="Girard L."/>
            <person name="Lood C."/>
            <person name="De Mot R."/>
            <person name="Baudart J."/>
        </authorList>
    </citation>
    <scope>NUCLEOTIDE SEQUENCE</scope>
    <source>
        <strain evidence="1">536</strain>
    </source>
</reference>
<dbReference type="Proteomes" id="UP000596932">
    <property type="component" value="Unassembled WGS sequence"/>
</dbReference>
<dbReference type="InterPro" id="IPR011990">
    <property type="entry name" value="TPR-like_helical_dom_sf"/>
</dbReference>
<dbReference type="SUPFAM" id="SSF81901">
    <property type="entry name" value="HCP-like"/>
    <property type="match status" value="1"/>
</dbReference>
<sequence length="292" mass="32155">MSKSVCVFNLLESLLPMPEQVAVVEPSEMQRLYSGVGIPSLRTMELAGQARFVSLHEVKAANSLLGLVDPIKIHQTYVCLRAAAIDGDPDAMNDLGWLWLNGTRLASDPILARRLFKLAAVEGNGEALFNLAEQAYYGKGMVTNPALAIDYYEQAFEYGVPGAALALGAIYEEGDEGVMVDHGRAMLWYKRAVEEGDVLAGFYRGRLALNESSTEHNMASGVYWLQWSAMLGERCASEALVELYSSPFNSPPDPERRLYRFWRDFAIDQGSSTAIAMRGADEVSSLRLAENN</sequence>
<gene>
    <name evidence="1" type="ORF">H3221_21350</name>
</gene>
<organism evidence="1 2">
    <name type="scientific">Pseudomonas chaetocerotis</name>
    <dbReference type="NCBI Taxonomy" id="2758695"/>
    <lineage>
        <taxon>Bacteria</taxon>
        <taxon>Pseudomonadati</taxon>
        <taxon>Pseudomonadota</taxon>
        <taxon>Gammaproteobacteria</taxon>
        <taxon>Pseudomonadales</taxon>
        <taxon>Pseudomonadaceae</taxon>
        <taxon>Pseudomonas</taxon>
    </lineage>
</organism>